<evidence type="ECO:0008006" key="4">
    <source>
        <dbReference type="Google" id="ProtNLM"/>
    </source>
</evidence>
<dbReference type="AlphaFoldDB" id="A0A3D1JHI5"/>
<gene>
    <name evidence="2" type="ORF">DEQ80_04375</name>
</gene>
<protein>
    <recommendedName>
        <fullName evidence="4">Tubulin like</fullName>
    </recommendedName>
</protein>
<organism evidence="2 3">
    <name type="scientific">Anaerolinea thermolimosa</name>
    <dbReference type="NCBI Taxonomy" id="229919"/>
    <lineage>
        <taxon>Bacteria</taxon>
        <taxon>Bacillati</taxon>
        <taxon>Chloroflexota</taxon>
        <taxon>Anaerolineae</taxon>
        <taxon>Anaerolineales</taxon>
        <taxon>Anaerolineaceae</taxon>
        <taxon>Anaerolinea</taxon>
    </lineage>
</organism>
<reference evidence="2 3" key="1">
    <citation type="journal article" date="2018" name="Nat. Biotechnol.">
        <title>A standardized bacterial taxonomy based on genome phylogeny substantially revises the tree of life.</title>
        <authorList>
            <person name="Parks D.H."/>
            <person name="Chuvochina M."/>
            <person name="Waite D.W."/>
            <person name="Rinke C."/>
            <person name="Skarshewski A."/>
            <person name="Chaumeil P.A."/>
            <person name="Hugenholtz P."/>
        </authorList>
    </citation>
    <scope>NUCLEOTIDE SEQUENCE [LARGE SCALE GENOMIC DNA]</scope>
    <source>
        <strain evidence="2">UBA8781</strain>
    </source>
</reference>
<dbReference type="InterPro" id="IPR025904">
    <property type="entry name" value="Tubulin-like"/>
</dbReference>
<evidence type="ECO:0000256" key="1">
    <source>
        <dbReference type="SAM" id="Coils"/>
    </source>
</evidence>
<comment type="caution">
    <text evidence="2">The sequence shown here is derived from an EMBL/GenBank/DDBJ whole genome shotgun (WGS) entry which is preliminary data.</text>
</comment>
<evidence type="ECO:0000313" key="2">
    <source>
        <dbReference type="EMBL" id="HCE17076.1"/>
    </source>
</evidence>
<accession>A0A3D1JHI5</accession>
<sequence length="791" mass="88159">MSRGGLVIGLGGVGTRVVERVRQVLTASAENRPPDSIRLLAFDLRKPVPATGRLPQSYHFLIQVAPVEAPAGAPVRQVARAALLADLKQGVVNSSVLRALATQLDALSRAGVTQADVFLVSSSFGATGSAWLVDMAYLVRHLAGNRIKVRIHAILLTPEAFERAFFPSQAHRLTHYVVLRELELWQRERSWEQGASLYGGKPLGGLPGVLTRRPLDSVQVVEGQELNTAPEAGAIPLTAEGILCQLDPQASAVLEEAAQLAGVQGTQVFSTFGVFTLLYPGRIALEEAVQRLIIGTLDHWLPLEKDPNTGRPLRLAEPLHLRPDDPYGKLEFWITEPHHSGILQEVMRQADLLARRDQPARRAALQAMESRGLDEWKAIFFQCEGAEALLSQGNALPEPLQPLINRHGLVFLKEVARRVANPDPRLGAPFEYLRKLEQALAAYMQDLDSVLESWRERGESAENESLLRTLQETRRSWEQRRDSLLGRLMPQAAQDAQERYIQARQLQAQYKQRETILRGILDSASLMHSLTHQLLIFGERLVNALALISDSVYNMALDQSLRLEREKRFEAAIRVQQLVLDQGYETRRSRLVFDAFRQELTMQLALAIEELADRESPAVPNQTLPFRVADPAREGEKVALDDPALSAEQLAGLLMRVLTWHFTEALLASQPENSVLGFLHYLDPRADHLGNRLVASATPAVRLLTPIPARRNFLFAPSAGSAITSTYSQTLLGELQHHLGDVYVFQTENPERLTLFRYFDGLSLDHLLTFHQSEPPAGDLSPLRPFILWKI</sequence>
<keyword evidence="1" id="KW-0175">Coiled coil</keyword>
<name>A0A3D1JHI5_9CHLR</name>
<dbReference type="Pfam" id="PF13809">
    <property type="entry name" value="Tubulin_2"/>
    <property type="match status" value="1"/>
</dbReference>
<evidence type="ECO:0000313" key="3">
    <source>
        <dbReference type="Proteomes" id="UP000264141"/>
    </source>
</evidence>
<proteinExistence type="predicted"/>
<feature type="coiled-coil region" evidence="1">
    <location>
        <begin position="433"/>
        <end position="513"/>
    </location>
</feature>
<dbReference type="STRING" id="229919.GCA_001050195_02939"/>
<dbReference type="Proteomes" id="UP000264141">
    <property type="component" value="Unassembled WGS sequence"/>
</dbReference>
<dbReference type="EMBL" id="DPBP01000020">
    <property type="protein sequence ID" value="HCE17076.1"/>
    <property type="molecule type" value="Genomic_DNA"/>
</dbReference>